<dbReference type="FunFam" id="1.20.1260.100:FF:000001">
    <property type="entry name" value="translocator protein 2"/>
    <property type="match status" value="1"/>
</dbReference>
<keyword evidence="5 6" id="KW-0472">Membrane</keyword>
<reference evidence="8" key="1">
    <citation type="submission" date="2021-01" db="EMBL/GenBank/DDBJ databases">
        <authorList>
            <person name="Corre E."/>
            <person name="Pelletier E."/>
            <person name="Niang G."/>
            <person name="Scheremetjew M."/>
            <person name="Finn R."/>
            <person name="Kale V."/>
            <person name="Holt S."/>
            <person name="Cochrane G."/>
            <person name="Meng A."/>
            <person name="Brown T."/>
            <person name="Cohen L."/>
        </authorList>
    </citation>
    <scope>NUCLEOTIDE SEQUENCE</scope>
    <source>
        <strain evidence="8">Isolate 1302-5</strain>
    </source>
</reference>
<comment type="subcellular location">
    <subcellularLocation>
        <location evidence="1">Membrane</location>
        <topology evidence="1">Multi-pass membrane protein</topology>
    </subcellularLocation>
</comment>
<evidence type="ECO:0000256" key="7">
    <source>
        <dbReference type="SAM" id="SignalP"/>
    </source>
</evidence>
<dbReference type="Pfam" id="PF03073">
    <property type="entry name" value="TspO_MBR"/>
    <property type="match status" value="1"/>
</dbReference>
<sequence>MRRRILLLACVAFIVSPFANADSQISPHAPKAFARRNVGGAAAKANLKPHLIKSDPIDLEYARGMVSPPLAHSRGGACDSDAVLFSKIAVGVVLEAAALFGVVLGGKALSSLPELAKFPQIDGLHVVQWASLVIVIFASSLIGSFIDGGLSAASNQVLDPNATPGDPNWYRGLKRPSWEPPGWVFPIMWLIVSKPTQLWAVSRLFKVVDIDAAFLFRALLVYCTHLSLGDSWNKVFFGFQCPGKGAIVISTFWALLATSAFLFWSIDEKAGHLMLPTCAWVSIATALNWSIYINN</sequence>
<feature type="transmembrane region" description="Helical" evidence="6">
    <location>
        <begin position="84"/>
        <end position="105"/>
    </location>
</feature>
<keyword evidence="7" id="KW-0732">Signal</keyword>
<dbReference type="Gene3D" id="1.20.1260.100">
    <property type="entry name" value="TspO/MBR protein"/>
    <property type="match status" value="1"/>
</dbReference>
<name>A0A7S4JTL6_9STRA</name>
<dbReference type="AlphaFoldDB" id="A0A7S4JTL6"/>
<keyword evidence="4 6" id="KW-1133">Transmembrane helix</keyword>
<evidence type="ECO:0000256" key="2">
    <source>
        <dbReference type="ARBA" id="ARBA00007524"/>
    </source>
</evidence>
<dbReference type="GO" id="GO:0016020">
    <property type="term" value="C:membrane"/>
    <property type="evidence" value="ECO:0007669"/>
    <property type="project" value="UniProtKB-SubCell"/>
</dbReference>
<dbReference type="InterPro" id="IPR004307">
    <property type="entry name" value="TspO_MBR"/>
</dbReference>
<evidence type="ECO:0000256" key="6">
    <source>
        <dbReference type="SAM" id="Phobius"/>
    </source>
</evidence>
<dbReference type="EMBL" id="HBKQ01048753">
    <property type="protein sequence ID" value="CAE2273873.1"/>
    <property type="molecule type" value="Transcribed_RNA"/>
</dbReference>
<evidence type="ECO:0000256" key="3">
    <source>
        <dbReference type="ARBA" id="ARBA00022692"/>
    </source>
</evidence>
<dbReference type="PANTHER" id="PTHR10057">
    <property type="entry name" value="PERIPHERAL-TYPE BENZODIAZEPINE RECEPTOR"/>
    <property type="match status" value="1"/>
</dbReference>
<dbReference type="CDD" id="cd15904">
    <property type="entry name" value="TSPO_MBR"/>
    <property type="match status" value="1"/>
</dbReference>
<gene>
    <name evidence="8" type="ORF">OAUR00152_LOCUS33678</name>
</gene>
<dbReference type="PANTHER" id="PTHR10057:SF0">
    <property type="entry name" value="TRANSLOCATOR PROTEIN"/>
    <property type="match status" value="1"/>
</dbReference>
<organism evidence="8">
    <name type="scientific">Odontella aurita</name>
    <dbReference type="NCBI Taxonomy" id="265563"/>
    <lineage>
        <taxon>Eukaryota</taxon>
        <taxon>Sar</taxon>
        <taxon>Stramenopiles</taxon>
        <taxon>Ochrophyta</taxon>
        <taxon>Bacillariophyta</taxon>
        <taxon>Mediophyceae</taxon>
        <taxon>Biddulphiophycidae</taxon>
        <taxon>Eupodiscales</taxon>
        <taxon>Odontellaceae</taxon>
        <taxon>Odontella</taxon>
    </lineage>
</organism>
<dbReference type="InterPro" id="IPR038330">
    <property type="entry name" value="TspO/MBR-related_sf"/>
</dbReference>
<feature type="chain" id="PRO_5031479709" evidence="7">
    <location>
        <begin position="22"/>
        <end position="295"/>
    </location>
</feature>
<evidence type="ECO:0000256" key="5">
    <source>
        <dbReference type="ARBA" id="ARBA00023136"/>
    </source>
</evidence>
<feature type="transmembrane region" description="Helical" evidence="6">
    <location>
        <begin position="245"/>
        <end position="266"/>
    </location>
</feature>
<comment type="similarity">
    <text evidence="2">Belongs to the TspO/BZRP family.</text>
</comment>
<evidence type="ECO:0000313" key="8">
    <source>
        <dbReference type="EMBL" id="CAE2273873.1"/>
    </source>
</evidence>
<protein>
    <submittedName>
        <fullName evidence="8">Uncharacterized protein</fullName>
    </submittedName>
</protein>
<feature type="transmembrane region" description="Helical" evidence="6">
    <location>
        <begin position="273"/>
        <end position="293"/>
    </location>
</feature>
<dbReference type="GO" id="GO:0033013">
    <property type="term" value="P:tetrapyrrole metabolic process"/>
    <property type="evidence" value="ECO:0007669"/>
    <property type="project" value="UniProtKB-ARBA"/>
</dbReference>
<feature type="signal peptide" evidence="7">
    <location>
        <begin position="1"/>
        <end position="21"/>
    </location>
</feature>
<feature type="transmembrane region" description="Helical" evidence="6">
    <location>
        <begin position="126"/>
        <end position="146"/>
    </location>
</feature>
<evidence type="ECO:0000256" key="1">
    <source>
        <dbReference type="ARBA" id="ARBA00004141"/>
    </source>
</evidence>
<proteinExistence type="inferred from homology"/>
<evidence type="ECO:0000256" key="4">
    <source>
        <dbReference type="ARBA" id="ARBA00022989"/>
    </source>
</evidence>
<keyword evidence="3 6" id="KW-0812">Transmembrane</keyword>
<accession>A0A7S4JTL6</accession>